<sequence length="498" mass="54070">MPWWPFSLVGPSDDASSATAAGPSSSSDNHRSISPALANSAAVTTHVKGPGGSTDPDAPEGAEAQTALASWAALLEPFSAGGGALPEKARTDVRQKLARPTAHLWEYVPFLAKQGTSLTKAFISHHIVGPPKPSWGVELTLFTTFLREVSTYSHLSSLTRLRSALELSSLLPTPKDGIVTPISFKVKRRNLRGLLAEPDAQENGEREISGEWVTNKRLWRRMTREWTLNKPNEAASGAAHKSSSGGGGGGIGSGGGNKDGLVCLYLHGGAYYMFSAETHRYLTISVSRYCDARVFAINYRLAPETRFPGQLHDAVSAYMRLTVDLKIPPENIIIAGDSAGGGLALATLMYLRDEGYPLPSGGVLMSPWVDLTMSCESWTTNRPYDYLPTPNDEDDHLHPVKCLLGDSIDKFLTHPYVSPLFGDFAGLPPLLIQAGDAEVLRDEITLLAHKAAIAGVKVEHEIFEDCVHVFQAFLFLEASRKAFQSQRTFVKHTLPRLR</sequence>
<dbReference type="PROSITE" id="PS01174">
    <property type="entry name" value="LIPASE_GDXG_SER"/>
    <property type="match status" value="1"/>
</dbReference>
<dbReference type="InterPro" id="IPR013094">
    <property type="entry name" value="AB_hydrolase_3"/>
</dbReference>
<feature type="non-terminal residue" evidence="6">
    <location>
        <position position="498"/>
    </location>
</feature>
<feature type="region of interest" description="Disordered" evidence="4">
    <location>
        <begin position="230"/>
        <end position="251"/>
    </location>
</feature>
<feature type="compositionally biased region" description="Low complexity" evidence="4">
    <location>
        <begin position="10"/>
        <end position="27"/>
    </location>
</feature>
<dbReference type="InterPro" id="IPR033140">
    <property type="entry name" value="Lipase_GDXG_put_SER_AS"/>
</dbReference>
<dbReference type="STRING" id="5288.A0A5C5FLJ3"/>
<dbReference type="InterPro" id="IPR050300">
    <property type="entry name" value="GDXG_lipolytic_enzyme"/>
</dbReference>
<comment type="similarity">
    <text evidence="1">Belongs to the 'GDXG' lipolytic enzyme family.</text>
</comment>
<reference evidence="6 7" key="1">
    <citation type="submission" date="2019-03" db="EMBL/GenBank/DDBJ databases">
        <title>Rhodosporidium diobovatum UCD-FST 08-225 genome sequencing, assembly, and annotation.</title>
        <authorList>
            <person name="Fakankun I.U."/>
            <person name="Fristensky B."/>
            <person name="Levin D.B."/>
        </authorList>
    </citation>
    <scope>NUCLEOTIDE SEQUENCE [LARGE SCALE GENOMIC DNA]</scope>
    <source>
        <strain evidence="6 7">UCD-FST 08-225</strain>
    </source>
</reference>
<name>A0A5C5FLJ3_9BASI</name>
<evidence type="ECO:0000256" key="3">
    <source>
        <dbReference type="PROSITE-ProRule" id="PRU10038"/>
    </source>
</evidence>
<dbReference type="EMBL" id="SOZI01000183">
    <property type="protein sequence ID" value="TNY17687.1"/>
    <property type="molecule type" value="Genomic_DNA"/>
</dbReference>
<keyword evidence="2 6" id="KW-0378">Hydrolase</keyword>
<feature type="active site" evidence="3">
    <location>
        <position position="338"/>
    </location>
</feature>
<evidence type="ECO:0000256" key="2">
    <source>
        <dbReference type="ARBA" id="ARBA00022801"/>
    </source>
</evidence>
<dbReference type="Gene3D" id="3.40.50.1820">
    <property type="entry name" value="alpha/beta hydrolase"/>
    <property type="match status" value="1"/>
</dbReference>
<evidence type="ECO:0000313" key="6">
    <source>
        <dbReference type="EMBL" id="TNY17687.1"/>
    </source>
</evidence>
<dbReference type="Pfam" id="PF07859">
    <property type="entry name" value="Abhydrolase_3"/>
    <property type="match status" value="1"/>
</dbReference>
<dbReference type="Proteomes" id="UP000311382">
    <property type="component" value="Unassembled WGS sequence"/>
</dbReference>
<protein>
    <submittedName>
        <fullName evidence="6">Alpha/Beta hydrolase protein</fullName>
    </submittedName>
</protein>
<evidence type="ECO:0000313" key="7">
    <source>
        <dbReference type="Proteomes" id="UP000311382"/>
    </source>
</evidence>
<dbReference type="GO" id="GO:0016787">
    <property type="term" value="F:hydrolase activity"/>
    <property type="evidence" value="ECO:0007669"/>
    <property type="project" value="UniProtKB-KW"/>
</dbReference>
<dbReference type="FunFam" id="3.40.50.1820:FF:000252">
    <property type="entry name" value="Related to calmodulin-dependent protein kinase"/>
    <property type="match status" value="1"/>
</dbReference>
<evidence type="ECO:0000256" key="1">
    <source>
        <dbReference type="ARBA" id="ARBA00010515"/>
    </source>
</evidence>
<feature type="compositionally biased region" description="Low complexity" evidence="4">
    <location>
        <begin position="234"/>
        <end position="243"/>
    </location>
</feature>
<dbReference type="OrthoDB" id="408631at2759"/>
<keyword evidence="7" id="KW-1185">Reference proteome</keyword>
<accession>A0A5C5FLJ3</accession>
<dbReference type="AlphaFoldDB" id="A0A5C5FLJ3"/>
<feature type="domain" description="Alpha/beta hydrolase fold-3" evidence="5">
    <location>
        <begin position="264"/>
        <end position="471"/>
    </location>
</feature>
<proteinExistence type="inferred from homology"/>
<feature type="region of interest" description="Disordered" evidence="4">
    <location>
        <begin position="1"/>
        <end position="61"/>
    </location>
</feature>
<evidence type="ECO:0000259" key="5">
    <source>
        <dbReference type="Pfam" id="PF07859"/>
    </source>
</evidence>
<dbReference type="PANTHER" id="PTHR48081">
    <property type="entry name" value="AB HYDROLASE SUPERFAMILY PROTEIN C4A8.06C"/>
    <property type="match status" value="1"/>
</dbReference>
<evidence type="ECO:0000256" key="4">
    <source>
        <dbReference type="SAM" id="MobiDB-lite"/>
    </source>
</evidence>
<gene>
    <name evidence="6" type="ORF">DMC30DRAFT_356752</name>
</gene>
<organism evidence="6 7">
    <name type="scientific">Rhodotorula diobovata</name>
    <dbReference type="NCBI Taxonomy" id="5288"/>
    <lineage>
        <taxon>Eukaryota</taxon>
        <taxon>Fungi</taxon>
        <taxon>Dikarya</taxon>
        <taxon>Basidiomycota</taxon>
        <taxon>Pucciniomycotina</taxon>
        <taxon>Microbotryomycetes</taxon>
        <taxon>Sporidiobolales</taxon>
        <taxon>Sporidiobolaceae</taxon>
        <taxon>Rhodotorula</taxon>
    </lineage>
</organism>
<dbReference type="PANTHER" id="PTHR48081:SF26">
    <property type="entry name" value="ALPHA_BETA HYDROLASE FOLD-3 DOMAIN-CONTAINING PROTEIN"/>
    <property type="match status" value="1"/>
</dbReference>
<dbReference type="InterPro" id="IPR029058">
    <property type="entry name" value="AB_hydrolase_fold"/>
</dbReference>
<comment type="caution">
    <text evidence="6">The sequence shown here is derived from an EMBL/GenBank/DDBJ whole genome shotgun (WGS) entry which is preliminary data.</text>
</comment>
<dbReference type="SUPFAM" id="SSF53474">
    <property type="entry name" value="alpha/beta-Hydrolases"/>
    <property type="match status" value="1"/>
</dbReference>